<name>A0AAN1SYG4_9PROT</name>
<feature type="transmembrane region" description="Helical" evidence="6">
    <location>
        <begin position="35"/>
        <end position="55"/>
    </location>
</feature>
<accession>A0AAN1SYG4</accession>
<keyword evidence="4 6" id="KW-1133">Transmembrane helix</keyword>
<dbReference type="InterPro" id="IPR016174">
    <property type="entry name" value="Di-haem_cyt_TM"/>
</dbReference>
<keyword evidence="3 6" id="KW-0812">Transmembrane</keyword>
<dbReference type="Proteomes" id="UP001319121">
    <property type="component" value="Chromosome"/>
</dbReference>
<dbReference type="Gene3D" id="1.20.950.20">
    <property type="entry name" value="Transmembrane di-heme cytochromes, Chain C"/>
    <property type="match status" value="1"/>
</dbReference>
<feature type="domain" description="Cytochrome b561 bacterial/Ni-hydrogenase" evidence="7">
    <location>
        <begin position="6"/>
        <end position="167"/>
    </location>
</feature>
<dbReference type="AlphaFoldDB" id="A0AAN1SYG4"/>
<dbReference type="Pfam" id="PF01292">
    <property type="entry name" value="Ni_hydr_CYTB"/>
    <property type="match status" value="1"/>
</dbReference>
<dbReference type="GO" id="GO:0022904">
    <property type="term" value="P:respiratory electron transport chain"/>
    <property type="evidence" value="ECO:0007669"/>
    <property type="project" value="InterPro"/>
</dbReference>
<evidence type="ECO:0000256" key="6">
    <source>
        <dbReference type="SAM" id="Phobius"/>
    </source>
</evidence>
<dbReference type="RefSeq" id="WP_212786899.1">
    <property type="nucleotide sequence ID" value="NZ_AP019536.1"/>
</dbReference>
<dbReference type="InterPro" id="IPR011577">
    <property type="entry name" value="Cyt_b561_bac/Ni-Hgenase"/>
</dbReference>
<feature type="transmembrane region" description="Helical" evidence="6">
    <location>
        <begin position="176"/>
        <end position="200"/>
    </location>
</feature>
<gene>
    <name evidence="8" type="ORF">FGKAn22_10050</name>
</gene>
<evidence type="ECO:0000259" key="7">
    <source>
        <dbReference type="Pfam" id="PF01292"/>
    </source>
</evidence>
<evidence type="ECO:0000256" key="2">
    <source>
        <dbReference type="ARBA" id="ARBA00022475"/>
    </source>
</evidence>
<evidence type="ECO:0000256" key="3">
    <source>
        <dbReference type="ARBA" id="ARBA00022692"/>
    </source>
</evidence>
<dbReference type="EMBL" id="AP019536">
    <property type="protein sequence ID" value="BBI99312.1"/>
    <property type="molecule type" value="Genomic_DNA"/>
</dbReference>
<evidence type="ECO:0000256" key="1">
    <source>
        <dbReference type="ARBA" id="ARBA00004651"/>
    </source>
</evidence>
<keyword evidence="5 6" id="KW-0472">Membrane</keyword>
<dbReference type="SUPFAM" id="SSF81342">
    <property type="entry name" value="Transmembrane di-heme cytochromes"/>
    <property type="match status" value="1"/>
</dbReference>
<keyword evidence="2" id="KW-1003">Cell membrane</keyword>
<protein>
    <submittedName>
        <fullName evidence="8">Cytochrome b561</fullName>
    </submittedName>
</protein>
<evidence type="ECO:0000313" key="8">
    <source>
        <dbReference type="EMBL" id="BBI99312.1"/>
    </source>
</evidence>
<sequence length="202" mass="22156">MDKVKVWDLPTRVGHWSLVIAFTVAWLSGDSEHWRLVHVVAGYVMAGVLVFRIFWGLAGSRHARFSSFLFSPRDAAAYLKGLLKGEGRHWVGHNPAGSYAIYGLILLGFSVILSGWAAYAEVGPEELDDVHEVLVNVMLGLVGLHVTGAIASSLLHRENLIRGMVTGYKRGHPEEAIPGMRAAWLLLLFGCMIAAGWYGFVS</sequence>
<dbReference type="PANTHER" id="PTHR30485">
    <property type="entry name" value="NI/FE-HYDROGENASE 1 B-TYPE CYTOCHROME SUBUNIT"/>
    <property type="match status" value="1"/>
</dbReference>
<dbReference type="KEGG" id="fku:FGKAn22_10050"/>
<dbReference type="GO" id="GO:0009055">
    <property type="term" value="F:electron transfer activity"/>
    <property type="evidence" value="ECO:0007669"/>
    <property type="project" value="InterPro"/>
</dbReference>
<dbReference type="GO" id="GO:0020037">
    <property type="term" value="F:heme binding"/>
    <property type="evidence" value="ECO:0007669"/>
    <property type="project" value="TreeGrafter"/>
</dbReference>
<feature type="transmembrane region" description="Helical" evidence="6">
    <location>
        <begin position="12"/>
        <end position="29"/>
    </location>
</feature>
<evidence type="ECO:0000256" key="5">
    <source>
        <dbReference type="ARBA" id="ARBA00023136"/>
    </source>
</evidence>
<feature type="transmembrane region" description="Helical" evidence="6">
    <location>
        <begin position="134"/>
        <end position="155"/>
    </location>
</feature>
<keyword evidence="9" id="KW-1185">Reference proteome</keyword>
<dbReference type="GO" id="GO:0005886">
    <property type="term" value="C:plasma membrane"/>
    <property type="evidence" value="ECO:0007669"/>
    <property type="project" value="UniProtKB-SubCell"/>
</dbReference>
<comment type="subcellular location">
    <subcellularLocation>
        <location evidence="1">Cell membrane</location>
        <topology evidence="1">Multi-pass membrane protein</topology>
    </subcellularLocation>
</comment>
<reference evidence="8 9" key="1">
    <citation type="submission" date="2019-03" db="EMBL/GenBank/DDBJ databases">
        <title>Complete genome sequence of Ferrigenium kumadai strain An22, a microaerophilic iron-oxidizing bacterium isolated from a paddy field soil.</title>
        <authorList>
            <person name="Watanabe T."/>
            <person name="Asakawa S."/>
        </authorList>
    </citation>
    <scope>NUCLEOTIDE SEQUENCE [LARGE SCALE GENOMIC DNA]</scope>
    <source>
        <strain evidence="8 9">An22</strain>
    </source>
</reference>
<feature type="transmembrane region" description="Helical" evidence="6">
    <location>
        <begin position="99"/>
        <end position="119"/>
    </location>
</feature>
<dbReference type="InterPro" id="IPR051542">
    <property type="entry name" value="Hydrogenase_cytochrome"/>
</dbReference>
<organism evidence="8 9">
    <name type="scientific">Ferrigenium kumadai</name>
    <dbReference type="NCBI Taxonomy" id="1682490"/>
    <lineage>
        <taxon>Bacteria</taxon>
        <taxon>Pseudomonadati</taxon>
        <taxon>Pseudomonadota</taxon>
        <taxon>Betaproteobacteria</taxon>
        <taxon>Nitrosomonadales</taxon>
        <taxon>Gallionellaceae</taxon>
        <taxon>Ferrigenium</taxon>
    </lineage>
</organism>
<evidence type="ECO:0000256" key="4">
    <source>
        <dbReference type="ARBA" id="ARBA00022989"/>
    </source>
</evidence>
<dbReference type="PANTHER" id="PTHR30485:SF2">
    <property type="entry name" value="BLL0597 PROTEIN"/>
    <property type="match status" value="1"/>
</dbReference>
<proteinExistence type="predicted"/>
<evidence type="ECO:0000313" key="9">
    <source>
        <dbReference type="Proteomes" id="UP001319121"/>
    </source>
</evidence>